<comment type="caution">
    <text evidence="6">The sequence shown here is derived from an EMBL/GenBank/DDBJ whole genome shotgun (WGS) entry which is preliminary data.</text>
</comment>
<comment type="catalytic activity">
    <reaction evidence="2">
        <text>L-lysyl-[protein] + acetyl-CoA = N(6)-acetyl-L-lysyl-[protein] + CoA + H(+)</text>
        <dbReference type="Rhea" id="RHEA:45948"/>
        <dbReference type="Rhea" id="RHEA-COMP:9752"/>
        <dbReference type="Rhea" id="RHEA-COMP:10731"/>
        <dbReference type="ChEBI" id="CHEBI:15378"/>
        <dbReference type="ChEBI" id="CHEBI:29969"/>
        <dbReference type="ChEBI" id="CHEBI:57287"/>
        <dbReference type="ChEBI" id="CHEBI:57288"/>
        <dbReference type="ChEBI" id="CHEBI:61930"/>
        <dbReference type="EC" id="2.3.1.48"/>
    </reaction>
</comment>
<organism evidence="6 7">
    <name type="scientific">Anaeramoeba flamelloides</name>
    <dbReference type="NCBI Taxonomy" id="1746091"/>
    <lineage>
        <taxon>Eukaryota</taxon>
        <taxon>Metamonada</taxon>
        <taxon>Anaeramoebidae</taxon>
        <taxon>Anaeramoeba</taxon>
    </lineage>
</organism>
<dbReference type="Proteomes" id="UP001150062">
    <property type="component" value="Unassembled WGS sequence"/>
</dbReference>
<dbReference type="SUPFAM" id="SSF55729">
    <property type="entry name" value="Acyl-CoA N-acyltransferases (Nat)"/>
    <property type="match status" value="1"/>
</dbReference>
<dbReference type="PANTHER" id="PTHR12046">
    <property type="entry name" value="HISTONE ACETYLTRANSFERASE TYPE B CATALYTIC SUBUNIT"/>
    <property type="match status" value="1"/>
</dbReference>
<dbReference type="EMBL" id="JAOAOG010000239">
    <property type="protein sequence ID" value="KAJ6237294.1"/>
    <property type="molecule type" value="Genomic_DNA"/>
</dbReference>
<dbReference type="InterPro" id="IPR017380">
    <property type="entry name" value="Hist_AcTrfase_B-typ_cat-su"/>
</dbReference>
<dbReference type="Gene3D" id="3.40.630.30">
    <property type="match status" value="1"/>
</dbReference>
<dbReference type="InterPro" id="IPR016181">
    <property type="entry name" value="Acyl_CoA_acyltransferase"/>
</dbReference>
<evidence type="ECO:0000256" key="1">
    <source>
        <dbReference type="ARBA" id="ARBA00010543"/>
    </source>
</evidence>
<protein>
    <submittedName>
        <fullName evidence="6">Histone acetyltransferase type b catalytic subunit</fullName>
    </submittedName>
</protein>
<proteinExistence type="inferred from homology"/>
<feature type="domain" description="Histone acetyl transferase HAT1 N-terminal" evidence="5">
    <location>
        <begin position="114"/>
        <end position="214"/>
    </location>
</feature>
<evidence type="ECO:0000259" key="5">
    <source>
        <dbReference type="Pfam" id="PF10394"/>
    </source>
</evidence>
<evidence type="ECO:0000313" key="7">
    <source>
        <dbReference type="Proteomes" id="UP001150062"/>
    </source>
</evidence>
<reference evidence="6" key="1">
    <citation type="submission" date="2022-08" db="EMBL/GenBank/DDBJ databases">
        <title>Novel sulfate-reducing endosymbionts in the free-living metamonad Anaeramoeba.</title>
        <authorList>
            <person name="Jerlstrom-Hultqvist J."/>
            <person name="Cepicka I."/>
            <person name="Gallot-Lavallee L."/>
            <person name="Salas-Leiva D."/>
            <person name="Curtis B.A."/>
            <person name="Zahonova K."/>
            <person name="Pipaliya S."/>
            <person name="Dacks J."/>
            <person name="Roger A.J."/>
        </authorList>
    </citation>
    <scope>NUCLEOTIDE SEQUENCE</scope>
    <source>
        <strain evidence="6">Schooner1</strain>
    </source>
</reference>
<keyword evidence="7" id="KW-1185">Reference proteome</keyword>
<dbReference type="Pfam" id="PF10394">
    <property type="entry name" value="Hat1_N"/>
    <property type="match status" value="1"/>
</dbReference>
<keyword evidence="3" id="KW-0175">Coiled coil</keyword>
<gene>
    <name evidence="6" type="ORF">M0813_26851</name>
</gene>
<evidence type="ECO:0000313" key="6">
    <source>
        <dbReference type="EMBL" id="KAJ6237294.1"/>
    </source>
</evidence>
<accession>A0ABQ8XY40</accession>
<evidence type="ECO:0000256" key="3">
    <source>
        <dbReference type="SAM" id="Coils"/>
    </source>
</evidence>
<evidence type="ECO:0000256" key="4">
    <source>
        <dbReference type="SAM" id="MobiDB-lite"/>
    </source>
</evidence>
<feature type="compositionally biased region" description="Basic and acidic residues" evidence="4">
    <location>
        <begin position="253"/>
        <end position="275"/>
    </location>
</feature>
<sequence>MSRSNKKKSLLIEKKNKTGIFKKRTRVDTSQAFQFCLHKDLLKWDQFLPALRDNIFGKSGDLWKQLMCLKFHLHLTPSCRYGFLKIQQAMNDKYNDINKMKFPLQQQNSLGTKQKLNSNFKSTQNRNEVIEFLNSKNCLPLNLINDQKKFSKKITQELCGKFTPPGERIKIYKRSTNSLFTEKTSVFEIFACSADQLSYQNYYKSIQFLLFWYVQKKNLIPEDDNNDPNFKTYLLFEKLQISNPNQISQKNMTKIEKKEKEQEKEKESEINKQEKESEMKMELGIEKKNVNREQFVYVFAGLATGSVFFKFPKGKRFRFQNFFILPHYQQIENQVKFLKSIYRNLFDTHNVLETTSQVSNADFSRIRTQVDLEICWKEGYFLTKVEQPNTKRKLHIKKGNHLNQMDLVNSLEFENENGNVNGNEIEIEMKMDMENENENENENEKDEDEKIIFGKLSIKDLEKIASKLKLAPNQARKCYHISWFKNIDLNDIEMIRQFRIDVKRRLYLEKITFLNIPVNQKEFLEELFRLEIIEFKKILSHF</sequence>
<evidence type="ECO:0000256" key="2">
    <source>
        <dbReference type="ARBA" id="ARBA00048017"/>
    </source>
</evidence>
<feature type="coiled-coil region" evidence="3">
    <location>
        <begin position="423"/>
        <end position="450"/>
    </location>
</feature>
<dbReference type="InterPro" id="IPR019467">
    <property type="entry name" value="Hat1_N"/>
</dbReference>
<name>A0ABQ8XY40_9EUKA</name>
<comment type="similarity">
    <text evidence="1">Belongs to the HAT1 family.</text>
</comment>
<feature type="region of interest" description="Disordered" evidence="4">
    <location>
        <begin position="250"/>
        <end position="275"/>
    </location>
</feature>